<dbReference type="OrthoDB" id="5741080at2"/>
<gene>
    <name evidence="2" type="ORF">FSZ31_12490</name>
</gene>
<dbReference type="Pfam" id="PF03061">
    <property type="entry name" value="4HBT"/>
    <property type="match status" value="1"/>
</dbReference>
<proteinExistence type="predicted"/>
<organism evidence="2 3">
    <name type="scientific">Flavisphingopyxis soli</name>
    <dbReference type="NCBI Taxonomy" id="2601267"/>
    <lineage>
        <taxon>Bacteria</taxon>
        <taxon>Pseudomonadati</taxon>
        <taxon>Pseudomonadota</taxon>
        <taxon>Alphaproteobacteria</taxon>
        <taxon>Sphingomonadales</taxon>
        <taxon>Sphingopyxidaceae</taxon>
        <taxon>Flavisphingopyxis</taxon>
    </lineage>
</organism>
<dbReference type="EMBL" id="VOPY01000004">
    <property type="protein sequence ID" value="TXC67838.1"/>
    <property type="molecule type" value="Genomic_DNA"/>
</dbReference>
<sequence length="121" mass="12885">MRIQPNGKTTARVRIVPERKHSNLADNVHGGISLAFADIALFAAARTLGIAMGPRTVTVDLSMQFVGAGRLDEPLDAEVEIVRDTKHLVFLRGRLVQAPAEAGSDSPHIVASFSGMLKKGG</sequence>
<evidence type="ECO:0000313" key="2">
    <source>
        <dbReference type="EMBL" id="TXC67838.1"/>
    </source>
</evidence>
<dbReference type="GO" id="GO:0016790">
    <property type="term" value="F:thiolester hydrolase activity"/>
    <property type="evidence" value="ECO:0007669"/>
    <property type="project" value="UniProtKB-ARBA"/>
</dbReference>
<evidence type="ECO:0000313" key="3">
    <source>
        <dbReference type="Proteomes" id="UP000321129"/>
    </source>
</evidence>
<dbReference type="AlphaFoldDB" id="A0A5C6U811"/>
<dbReference type="SUPFAM" id="SSF54637">
    <property type="entry name" value="Thioesterase/thiol ester dehydrase-isomerase"/>
    <property type="match status" value="1"/>
</dbReference>
<keyword evidence="3" id="KW-1185">Reference proteome</keyword>
<accession>A0A5C6U811</accession>
<name>A0A5C6U811_9SPHN</name>
<dbReference type="CDD" id="cd03443">
    <property type="entry name" value="PaaI_thioesterase"/>
    <property type="match status" value="1"/>
</dbReference>
<dbReference type="InterPro" id="IPR006683">
    <property type="entry name" value="Thioestr_dom"/>
</dbReference>
<reference evidence="2 3" key="1">
    <citation type="submission" date="2019-08" db="EMBL/GenBank/DDBJ databases">
        <title>Sphingorhabdus soil sp. nov., isolated from arctic soil.</title>
        <authorList>
            <person name="Liu Y."/>
        </authorList>
    </citation>
    <scope>NUCLEOTIDE SEQUENCE [LARGE SCALE GENOMIC DNA]</scope>
    <source>
        <strain evidence="2 3">D-2Q-5-6</strain>
    </source>
</reference>
<feature type="domain" description="Thioesterase" evidence="1">
    <location>
        <begin position="27"/>
        <end position="98"/>
    </location>
</feature>
<dbReference type="InterPro" id="IPR029069">
    <property type="entry name" value="HotDog_dom_sf"/>
</dbReference>
<dbReference type="Proteomes" id="UP000321129">
    <property type="component" value="Unassembled WGS sequence"/>
</dbReference>
<dbReference type="Gene3D" id="3.10.129.10">
    <property type="entry name" value="Hotdog Thioesterase"/>
    <property type="match status" value="1"/>
</dbReference>
<comment type="caution">
    <text evidence="2">The sequence shown here is derived from an EMBL/GenBank/DDBJ whole genome shotgun (WGS) entry which is preliminary data.</text>
</comment>
<evidence type="ECO:0000259" key="1">
    <source>
        <dbReference type="Pfam" id="PF03061"/>
    </source>
</evidence>
<protein>
    <submittedName>
        <fullName evidence="2">PaaI family thioesterase</fullName>
    </submittedName>
</protein>